<dbReference type="InterPro" id="IPR051532">
    <property type="entry name" value="Ester_Hydrolysis_Enzymes"/>
</dbReference>
<dbReference type="PANTHER" id="PTHR30383">
    <property type="entry name" value="THIOESTERASE 1/PROTEASE 1/LYSOPHOSPHOLIPASE L1"/>
    <property type="match status" value="1"/>
</dbReference>
<gene>
    <name evidence="2" type="ORF">PVAG01_10433</name>
</gene>
<dbReference type="Proteomes" id="UP001629113">
    <property type="component" value="Unassembled WGS sequence"/>
</dbReference>
<organism evidence="2 3">
    <name type="scientific">Phlyctema vagabunda</name>
    <dbReference type="NCBI Taxonomy" id="108571"/>
    <lineage>
        <taxon>Eukaryota</taxon>
        <taxon>Fungi</taxon>
        <taxon>Dikarya</taxon>
        <taxon>Ascomycota</taxon>
        <taxon>Pezizomycotina</taxon>
        <taxon>Leotiomycetes</taxon>
        <taxon>Helotiales</taxon>
        <taxon>Dermateaceae</taxon>
        <taxon>Phlyctema</taxon>
    </lineage>
</organism>
<sequence>MYSVLLLAAMWIGVTLSTAMRLESRASTTSIQPSTTTKGMNLRILPLGASITYGVGSTDGNGYRLELYNLLEAKHINVAFVGTQVNGNMANNMNEGYPGRRIEEVQTLARQSGAYEFLPNLVLIHVGTNDCVQDFSTAGAPARLASLVEEVLLAIPNTTVVLSNLVPNRVQKIEQCIMRFNTAIEEIAIQLNADGAKVVFADMHSAVNVSNINESDGVHPTDEGYRIMAHVWSGIIREACSKVSPLYLRY</sequence>
<feature type="signal peptide" evidence="1">
    <location>
        <begin position="1"/>
        <end position="19"/>
    </location>
</feature>
<dbReference type="Pfam" id="PF00657">
    <property type="entry name" value="Lipase_GDSL"/>
    <property type="match status" value="1"/>
</dbReference>
<name>A0ABR4P6C6_9HELO</name>
<comment type="caution">
    <text evidence="2">The sequence shown here is derived from an EMBL/GenBank/DDBJ whole genome shotgun (WGS) entry which is preliminary data.</text>
</comment>
<dbReference type="PANTHER" id="PTHR30383:SF5">
    <property type="entry name" value="SGNH HYDROLASE-TYPE ESTERASE DOMAIN-CONTAINING PROTEIN"/>
    <property type="match status" value="1"/>
</dbReference>
<dbReference type="SUPFAM" id="SSF52266">
    <property type="entry name" value="SGNH hydrolase"/>
    <property type="match status" value="1"/>
</dbReference>
<keyword evidence="1" id="KW-0732">Signal</keyword>
<evidence type="ECO:0000256" key="1">
    <source>
        <dbReference type="SAM" id="SignalP"/>
    </source>
</evidence>
<accession>A0ABR4P6C6</accession>
<dbReference type="InterPro" id="IPR001087">
    <property type="entry name" value="GDSL"/>
</dbReference>
<feature type="chain" id="PRO_5046067782" evidence="1">
    <location>
        <begin position="20"/>
        <end position="250"/>
    </location>
</feature>
<keyword evidence="3" id="KW-1185">Reference proteome</keyword>
<protein>
    <submittedName>
        <fullName evidence="2">GDSL-like Lipase/Acylhydrolase</fullName>
    </submittedName>
</protein>
<dbReference type="CDD" id="cd01833">
    <property type="entry name" value="XynB_like"/>
    <property type="match status" value="1"/>
</dbReference>
<evidence type="ECO:0000313" key="3">
    <source>
        <dbReference type="Proteomes" id="UP001629113"/>
    </source>
</evidence>
<dbReference type="Gene3D" id="3.40.50.1110">
    <property type="entry name" value="SGNH hydrolase"/>
    <property type="match status" value="1"/>
</dbReference>
<evidence type="ECO:0000313" key="2">
    <source>
        <dbReference type="EMBL" id="KAL3418717.1"/>
    </source>
</evidence>
<dbReference type="EMBL" id="JBFCZG010000009">
    <property type="protein sequence ID" value="KAL3418717.1"/>
    <property type="molecule type" value="Genomic_DNA"/>
</dbReference>
<dbReference type="InterPro" id="IPR036514">
    <property type="entry name" value="SGNH_hydro_sf"/>
</dbReference>
<proteinExistence type="predicted"/>
<reference evidence="2 3" key="1">
    <citation type="submission" date="2024-06" db="EMBL/GenBank/DDBJ databases">
        <title>Complete genome of Phlyctema vagabunda strain 19-DSS-EL-015.</title>
        <authorList>
            <person name="Fiorenzani C."/>
        </authorList>
    </citation>
    <scope>NUCLEOTIDE SEQUENCE [LARGE SCALE GENOMIC DNA]</scope>
    <source>
        <strain evidence="2 3">19-DSS-EL-015</strain>
    </source>
</reference>